<sequence length="122" mass="12841">MGAQVLEFPVPAGPTREARPQLVLVPPAVEPTYRLTRRGRLVIAFLVALLIAGLSLALAGQLASASGQAESITVEAGQTLSEIALRELPQLPISDAVLELQLANNLPTSHVHAGQKLILPDL</sequence>
<feature type="domain" description="LysM" evidence="2">
    <location>
        <begin position="70"/>
        <end position="119"/>
    </location>
</feature>
<evidence type="ECO:0000313" key="3">
    <source>
        <dbReference type="EMBL" id="MDC5698720.1"/>
    </source>
</evidence>
<feature type="transmembrane region" description="Helical" evidence="1">
    <location>
        <begin position="41"/>
        <end position="63"/>
    </location>
</feature>
<evidence type="ECO:0000256" key="1">
    <source>
        <dbReference type="SAM" id="Phobius"/>
    </source>
</evidence>
<keyword evidence="1" id="KW-0472">Membrane</keyword>
<keyword evidence="4" id="KW-1185">Reference proteome</keyword>
<evidence type="ECO:0000313" key="4">
    <source>
        <dbReference type="Proteomes" id="UP001150259"/>
    </source>
</evidence>
<keyword evidence="1" id="KW-1133">Transmembrane helix</keyword>
<keyword evidence="1" id="KW-0812">Transmembrane</keyword>
<evidence type="ECO:0000259" key="2">
    <source>
        <dbReference type="PROSITE" id="PS51782"/>
    </source>
</evidence>
<dbReference type="RefSeq" id="WP_272463285.1">
    <property type="nucleotide sequence ID" value="NZ_JAPFQL010000081.1"/>
</dbReference>
<dbReference type="EMBL" id="JAPFQL010000081">
    <property type="protein sequence ID" value="MDC5698720.1"/>
    <property type="molecule type" value="Genomic_DNA"/>
</dbReference>
<dbReference type="InterPro" id="IPR036779">
    <property type="entry name" value="LysM_dom_sf"/>
</dbReference>
<dbReference type="PROSITE" id="PS51782">
    <property type="entry name" value="LYSM"/>
    <property type="match status" value="1"/>
</dbReference>
<accession>A0ABT5GKG7</accession>
<protein>
    <submittedName>
        <fullName evidence="3">LysM peptidoglycan-binding domain-containing protein</fullName>
    </submittedName>
</protein>
<dbReference type="InterPro" id="IPR018392">
    <property type="entry name" value="LysM"/>
</dbReference>
<gene>
    <name evidence="3" type="ORF">OO014_15800</name>
</gene>
<dbReference type="Gene3D" id="3.10.350.10">
    <property type="entry name" value="LysM domain"/>
    <property type="match status" value="1"/>
</dbReference>
<comment type="caution">
    <text evidence="3">The sequence shown here is derived from an EMBL/GenBank/DDBJ whole genome shotgun (WGS) entry which is preliminary data.</text>
</comment>
<reference evidence="3 4" key="1">
    <citation type="submission" date="2022-11" db="EMBL/GenBank/DDBJ databases">
        <title>Anaerobic phenanthrene biodegradation by a DNRA strain PheN6.</title>
        <authorList>
            <person name="Zhang Z."/>
        </authorList>
    </citation>
    <scope>NUCLEOTIDE SEQUENCE [LARGE SCALE GENOMIC DNA]</scope>
    <source>
        <strain evidence="3 4">PheN6</strain>
    </source>
</reference>
<proteinExistence type="predicted"/>
<organism evidence="3 4">
    <name type="scientific">Intrasporangium calvum</name>
    <dbReference type="NCBI Taxonomy" id="53358"/>
    <lineage>
        <taxon>Bacteria</taxon>
        <taxon>Bacillati</taxon>
        <taxon>Actinomycetota</taxon>
        <taxon>Actinomycetes</taxon>
        <taxon>Micrococcales</taxon>
        <taxon>Intrasporangiaceae</taxon>
        <taxon>Intrasporangium</taxon>
    </lineage>
</organism>
<name>A0ABT5GKG7_9MICO</name>
<dbReference type="Proteomes" id="UP001150259">
    <property type="component" value="Unassembled WGS sequence"/>
</dbReference>
<dbReference type="Pfam" id="PF01476">
    <property type="entry name" value="LysM"/>
    <property type="match status" value="1"/>
</dbReference>